<sequence length="218" mass="24696">MGQYECSVSGLRWSCEEKVSFDFKFGLWEEHMERVQALQYMPAGPLIDVTVTSGRLDEVYLRHWVCVDDPDLAEEFRVLHVEDRRDTVEEATTRVSNVAPILDRLKSEGVISDEAYDTIRHQSTPQDKMRELFRGPLRSSGDRGKDIFYRILRDKEPFLCKDLDNISLLSTYALLLLSDPAMSDSDATPGPSQPLCATPGCKSARLASRDDGSIRAYL</sequence>
<dbReference type="InterPro" id="IPR001315">
    <property type="entry name" value="CARD"/>
</dbReference>
<dbReference type="GO" id="GO:0006954">
    <property type="term" value="P:inflammatory response"/>
    <property type="evidence" value="ECO:0007669"/>
    <property type="project" value="UniProtKB-KW"/>
</dbReference>
<protein>
    <recommendedName>
        <fullName evidence="10">CARD domain-containing protein</fullName>
    </recommendedName>
</protein>
<dbReference type="PANTHER" id="PTHR46985">
    <property type="entry name" value="NACHT, LRR AND PYD DOMAINS-CONTAINING PROTEIN 1"/>
    <property type="match status" value="1"/>
</dbReference>
<evidence type="ECO:0008006" key="10">
    <source>
        <dbReference type="Google" id="ProtNLM"/>
    </source>
</evidence>
<dbReference type="CDD" id="cd08330">
    <property type="entry name" value="CARD_ASC_NALP1"/>
    <property type="match status" value="1"/>
</dbReference>
<evidence type="ECO:0000313" key="9">
    <source>
        <dbReference type="Proteomes" id="UP001497482"/>
    </source>
</evidence>
<dbReference type="GO" id="GO:0042981">
    <property type="term" value="P:regulation of apoptotic process"/>
    <property type="evidence" value="ECO:0007669"/>
    <property type="project" value="InterPro"/>
</dbReference>
<dbReference type="Gene3D" id="1.10.533.10">
    <property type="entry name" value="Death Domain, Fas"/>
    <property type="match status" value="1"/>
</dbReference>
<keyword evidence="3" id="KW-0399">Innate immunity</keyword>
<organism evidence="8 9">
    <name type="scientific">Knipowitschia caucasica</name>
    <name type="common">Caucasian dwarf goby</name>
    <name type="synonym">Pomatoschistus caucasicus</name>
    <dbReference type="NCBI Taxonomy" id="637954"/>
    <lineage>
        <taxon>Eukaryota</taxon>
        <taxon>Metazoa</taxon>
        <taxon>Chordata</taxon>
        <taxon>Craniata</taxon>
        <taxon>Vertebrata</taxon>
        <taxon>Euteleostomi</taxon>
        <taxon>Actinopterygii</taxon>
        <taxon>Neopterygii</taxon>
        <taxon>Teleostei</taxon>
        <taxon>Neoteleostei</taxon>
        <taxon>Acanthomorphata</taxon>
        <taxon>Gobiaria</taxon>
        <taxon>Gobiiformes</taxon>
        <taxon>Gobioidei</taxon>
        <taxon>Gobiidae</taxon>
        <taxon>Gobiinae</taxon>
        <taxon>Knipowitschia</taxon>
    </lineage>
</organism>
<gene>
    <name evidence="8" type="ORF">KC01_LOCUS38324</name>
</gene>
<name>A0AAV2MFW2_KNICA</name>
<dbReference type="InterPro" id="IPR033516">
    <property type="entry name" value="CARD8/ASC/NALP1_CARD"/>
</dbReference>
<dbReference type="Proteomes" id="UP001497482">
    <property type="component" value="Chromosome 7"/>
</dbReference>
<dbReference type="SUPFAM" id="SSF47986">
    <property type="entry name" value="DEATH domain"/>
    <property type="match status" value="1"/>
</dbReference>
<dbReference type="PROSITE" id="PS50209">
    <property type="entry name" value="CARD"/>
    <property type="match status" value="1"/>
</dbReference>
<dbReference type="GO" id="GO:0045087">
    <property type="term" value="P:innate immune response"/>
    <property type="evidence" value="ECO:0007669"/>
    <property type="project" value="UniProtKB-KW"/>
</dbReference>
<evidence type="ECO:0000256" key="2">
    <source>
        <dbReference type="ARBA" id="ARBA00022490"/>
    </source>
</evidence>
<evidence type="ECO:0000256" key="3">
    <source>
        <dbReference type="ARBA" id="ARBA00022588"/>
    </source>
</evidence>
<comment type="subcellular location">
    <subcellularLocation>
        <location evidence="1">Cytoplasm</location>
        <location evidence="1">Cytosol</location>
    </subcellularLocation>
</comment>
<reference evidence="8 9" key="1">
    <citation type="submission" date="2024-04" db="EMBL/GenBank/DDBJ databases">
        <authorList>
            <person name="Waldvogel A.-M."/>
            <person name="Schoenle A."/>
        </authorList>
    </citation>
    <scope>NUCLEOTIDE SEQUENCE [LARGE SCALE GENOMIC DNA]</scope>
</reference>
<evidence type="ECO:0000256" key="5">
    <source>
        <dbReference type="ARBA" id="ARBA00023198"/>
    </source>
</evidence>
<dbReference type="PANTHER" id="PTHR46985:SF2">
    <property type="entry name" value="APOPTOSIS-ASSOCIATED SPECK-LIKE PROTEIN CONTAINING A CARD"/>
    <property type="match status" value="1"/>
</dbReference>
<accession>A0AAV2MFW2</accession>
<evidence type="ECO:0000259" key="6">
    <source>
        <dbReference type="PROSITE" id="PS50209"/>
    </source>
</evidence>
<feature type="domain" description="FIIND" evidence="7">
    <location>
        <begin position="1"/>
        <end position="218"/>
    </location>
</feature>
<dbReference type="EMBL" id="OZ035829">
    <property type="protein sequence ID" value="CAL1611941.1"/>
    <property type="molecule type" value="Genomic_DNA"/>
</dbReference>
<proteinExistence type="predicted"/>
<keyword evidence="5" id="KW-0395">Inflammatory response</keyword>
<keyword evidence="9" id="KW-1185">Reference proteome</keyword>
<evidence type="ECO:0000256" key="4">
    <source>
        <dbReference type="ARBA" id="ARBA00022859"/>
    </source>
</evidence>
<feature type="domain" description="CARD" evidence="6">
    <location>
        <begin position="72"/>
        <end position="167"/>
    </location>
</feature>
<evidence type="ECO:0000259" key="7">
    <source>
        <dbReference type="PROSITE" id="PS51830"/>
    </source>
</evidence>
<dbReference type="GO" id="GO:0005829">
    <property type="term" value="C:cytosol"/>
    <property type="evidence" value="ECO:0007669"/>
    <property type="project" value="UniProtKB-SubCell"/>
</dbReference>
<dbReference type="InterPro" id="IPR025307">
    <property type="entry name" value="FIIND_dom"/>
</dbReference>
<evidence type="ECO:0000256" key="1">
    <source>
        <dbReference type="ARBA" id="ARBA00004514"/>
    </source>
</evidence>
<evidence type="ECO:0000313" key="8">
    <source>
        <dbReference type="EMBL" id="CAL1611941.1"/>
    </source>
</evidence>
<dbReference type="Pfam" id="PF13553">
    <property type="entry name" value="FIIND"/>
    <property type="match status" value="1"/>
</dbReference>
<dbReference type="PROSITE" id="PS51830">
    <property type="entry name" value="FIIND"/>
    <property type="match status" value="1"/>
</dbReference>
<dbReference type="InterPro" id="IPR051249">
    <property type="entry name" value="NLRP_Inflammasome"/>
</dbReference>
<dbReference type="InterPro" id="IPR011029">
    <property type="entry name" value="DEATH-like_dom_sf"/>
</dbReference>
<dbReference type="Pfam" id="PF00619">
    <property type="entry name" value="CARD"/>
    <property type="match status" value="1"/>
</dbReference>
<keyword evidence="2" id="KW-0963">Cytoplasm</keyword>
<dbReference type="AlphaFoldDB" id="A0AAV2MFW2"/>
<keyword evidence="4" id="KW-0391">Immunity</keyword>